<dbReference type="PANTHER" id="PTHR40980:SF3">
    <property type="entry name" value="TONB-DEPENDENT RECEPTOR-LIKE BETA-BARREL DOMAIN-CONTAINING PROTEIN"/>
    <property type="match status" value="1"/>
</dbReference>
<dbReference type="SUPFAM" id="SSF56935">
    <property type="entry name" value="Porins"/>
    <property type="match status" value="1"/>
</dbReference>
<keyword evidence="2 4" id="KW-0472">Membrane</keyword>
<evidence type="ECO:0000313" key="9">
    <source>
        <dbReference type="Proteomes" id="UP000316199"/>
    </source>
</evidence>
<evidence type="ECO:0000256" key="3">
    <source>
        <dbReference type="ARBA" id="ARBA00023237"/>
    </source>
</evidence>
<evidence type="ECO:0000256" key="1">
    <source>
        <dbReference type="ARBA" id="ARBA00004442"/>
    </source>
</evidence>
<reference evidence="8 9" key="1">
    <citation type="submission" date="2019-02" db="EMBL/GenBank/DDBJ databases">
        <title>Prokaryotic population dynamics and viral predation in marine succession experiment using metagenomics: the confinement effect.</title>
        <authorList>
            <person name="Haro-Moreno J.M."/>
            <person name="Rodriguez-Valera F."/>
            <person name="Lopez-Perez M."/>
        </authorList>
    </citation>
    <scope>NUCLEOTIDE SEQUENCE [LARGE SCALE GENOMIC DNA]</scope>
    <source>
        <strain evidence="8">MED-G157</strain>
    </source>
</reference>
<organism evidence="8 9">
    <name type="scientific">OM182 bacterium</name>
    <dbReference type="NCBI Taxonomy" id="2510334"/>
    <lineage>
        <taxon>Bacteria</taxon>
        <taxon>Pseudomonadati</taxon>
        <taxon>Pseudomonadota</taxon>
        <taxon>Gammaproteobacteria</taxon>
        <taxon>OMG group</taxon>
        <taxon>OM182 clade</taxon>
    </lineage>
</organism>
<dbReference type="Gene3D" id="2.170.130.10">
    <property type="entry name" value="TonB-dependent receptor, plug domain"/>
    <property type="match status" value="1"/>
</dbReference>
<dbReference type="Pfam" id="PF00593">
    <property type="entry name" value="TonB_dep_Rec_b-barrel"/>
    <property type="match status" value="1"/>
</dbReference>
<feature type="chain" id="PRO_5021754567" evidence="5">
    <location>
        <begin position="32"/>
        <end position="922"/>
    </location>
</feature>
<evidence type="ECO:0000256" key="4">
    <source>
        <dbReference type="RuleBase" id="RU003357"/>
    </source>
</evidence>
<dbReference type="InterPro" id="IPR000531">
    <property type="entry name" value="Beta-barrel_TonB"/>
</dbReference>
<feature type="domain" description="TonB-dependent receptor plug" evidence="7">
    <location>
        <begin position="62"/>
        <end position="177"/>
    </location>
</feature>
<keyword evidence="4" id="KW-0798">TonB box</keyword>
<accession>A0A520S009</accession>
<dbReference type="AlphaFoldDB" id="A0A520S009"/>
<gene>
    <name evidence="8" type="ORF">EVA68_06010</name>
</gene>
<keyword evidence="8" id="KW-0675">Receptor</keyword>
<proteinExistence type="inferred from homology"/>
<dbReference type="InterPro" id="IPR012910">
    <property type="entry name" value="Plug_dom"/>
</dbReference>
<comment type="similarity">
    <text evidence="4">Belongs to the TonB-dependent receptor family.</text>
</comment>
<dbReference type="InterPro" id="IPR037066">
    <property type="entry name" value="Plug_dom_sf"/>
</dbReference>
<evidence type="ECO:0000259" key="6">
    <source>
        <dbReference type="Pfam" id="PF00593"/>
    </source>
</evidence>
<dbReference type="GO" id="GO:0009279">
    <property type="term" value="C:cell outer membrane"/>
    <property type="evidence" value="ECO:0007669"/>
    <property type="project" value="UniProtKB-SubCell"/>
</dbReference>
<evidence type="ECO:0000259" key="7">
    <source>
        <dbReference type="Pfam" id="PF07715"/>
    </source>
</evidence>
<dbReference type="Proteomes" id="UP000316199">
    <property type="component" value="Unassembled WGS sequence"/>
</dbReference>
<name>A0A520S009_9GAMM</name>
<keyword evidence="5" id="KW-0732">Signal</keyword>
<feature type="domain" description="TonB-dependent receptor-like beta-barrel" evidence="6">
    <location>
        <begin position="404"/>
        <end position="885"/>
    </location>
</feature>
<evidence type="ECO:0000256" key="2">
    <source>
        <dbReference type="ARBA" id="ARBA00023136"/>
    </source>
</evidence>
<sequence length="922" mass="100796">MKIVQKELRLKSIGLAITASMLATYSGITLAANEIKGIDNGVIEEIVVTGIRGSLQKSLERKRNADHFVDAITAEDIGAFPDQNLAESLQRVSGVAIDRKSGEGAFVSVRGLGPNFVQTTVHGRVSASNVAPGDFNGMGANNAKSRAVGFDQFQSGLVQAVEVNKSPRADHVEGGLGGFIDVQPRRPLDLGKRYAAFSADATRNELADDTAPGLFAMYSDVLTDNLGFMVSAQWDNRVTRTDNFQSYGHGLRTVNVDGVGVSGWYANQVNAVLHNIDRDRLNVSSSLQWQPSDQLDITVDLLFTDTQEEESEYWRDYRVRQGNGRVTNATFVQDNGENIFTKIATSGAGLFVSNQEENVDTENMNVGINLKLQATDNLAINVDVSLSETEAPILLTGVLSRNTGTQMTWDKFGAGRLPSITSSSPVTDPNWFTLVWATKAGHLIDDRLSQFRVDATYEIGGDWLETIQVGARTYRQDRRDRSRYLGTTKWRGDALSLHGNGVSNHPADFLSGLGLSAPANTPAPNRAFTTNALATITAAETNGWQNHTASSIANFPDFSTPFNEDLNHNDDGNAIYVMVEFAGEFGNTPYTGNFGVRAVENSTGSIGEISQPIDIDYSDPSQPQIITSAPTYLNIAHDYTEVLPSLNLRFDPTDDIVVRVAAAKVLSRPRFLDLSPRQTVQARNRTTRGGTGTLDPTTGVQLDLALEWYFDDYSIASVGLFTKDIEGFVLQEQTPTPFPGVIDPETNQPLELLAFKPLNSGDSGLTGIELAFQRTFADLLPAPWDGLGIIANYTYIDSEADFDSVVTGASYGIPGLSENTINFTLFYEKGPLSARVSYNSRDDFLDSSFDSSRNPRFVDAYEQWDISFGYAVNDNLSITLEGINLTDESVFYYERLGKSAMEHISQAAHSGRRFQAGVRWNL</sequence>
<dbReference type="Pfam" id="PF07715">
    <property type="entry name" value="Plug"/>
    <property type="match status" value="1"/>
</dbReference>
<dbReference type="NCBIfam" id="TIGR01782">
    <property type="entry name" value="TonB-Xanth-Caul"/>
    <property type="match status" value="1"/>
</dbReference>
<feature type="signal peptide" evidence="5">
    <location>
        <begin position="1"/>
        <end position="31"/>
    </location>
</feature>
<dbReference type="InterPro" id="IPR010104">
    <property type="entry name" value="TonB_rcpt_bac"/>
</dbReference>
<comment type="subcellular location">
    <subcellularLocation>
        <location evidence="1 4">Cell outer membrane</location>
    </subcellularLocation>
</comment>
<evidence type="ECO:0000256" key="5">
    <source>
        <dbReference type="SAM" id="SignalP"/>
    </source>
</evidence>
<protein>
    <submittedName>
        <fullName evidence="8">TonB-dependent receptor</fullName>
    </submittedName>
</protein>
<dbReference type="PANTHER" id="PTHR40980">
    <property type="entry name" value="PLUG DOMAIN-CONTAINING PROTEIN"/>
    <property type="match status" value="1"/>
</dbReference>
<keyword evidence="3" id="KW-0998">Cell outer membrane</keyword>
<comment type="caution">
    <text evidence="8">The sequence shown here is derived from an EMBL/GenBank/DDBJ whole genome shotgun (WGS) entry which is preliminary data.</text>
</comment>
<evidence type="ECO:0000313" key="8">
    <source>
        <dbReference type="EMBL" id="RZO75810.1"/>
    </source>
</evidence>
<dbReference type="InterPro" id="IPR036942">
    <property type="entry name" value="Beta-barrel_TonB_sf"/>
</dbReference>
<dbReference type="EMBL" id="SHAG01000024">
    <property type="protein sequence ID" value="RZO75810.1"/>
    <property type="molecule type" value="Genomic_DNA"/>
</dbReference>
<dbReference type="Gene3D" id="2.40.170.20">
    <property type="entry name" value="TonB-dependent receptor, beta-barrel domain"/>
    <property type="match status" value="1"/>
</dbReference>